<feature type="region of interest" description="Disordered" evidence="2">
    <location>
        <begin position="201"/>
        <end position="223"/>
    </location>
</feature>
<reference evidence="5" key="1">
    <citation type="submission" date="2014-05" db="EMBL/GenBank/DDBJ databases">
        <title>The transcriptome of the halophilic microalga Tetraselmis sp. GSL018 isolated from the Great Salt Lake, Utah.</title>
        <authorList>
            <person name="Jinkerson R.E."/>
            <person name="D'Adamo S."/>
            <person name="Posewitz M.C."/>
        </authorList>
    </citation>
    <scope>NUCLEOTIDE SEQUENCE</scope>
    <source>
        <strain evidence="5">GSL018</strain>
    </source>
</reference>
<protein>
    <recommendedName>
        <fullName evidence="4">USP domain-containing protein</fullName>
    </recommendedName>
</protein>
<dbReference type="GO" id="GO:0016579">
    <property type="term" value="P:protein deubiquitination"/>
    <property type="evidence" value="ECO:0007669"/>
    <property type="project" value="InterPro"/>
</dbReference>
<evidence type="ECO:0000256" key="2">
    <source>
        <dbReference type="SAM" id="MobiDB-lite"/>
    </source>
</evidence>
<keyword evidence="3" id="KW-1133">Transmembrane helix</keyword>
<organism evidence="5">
    <name type="scientific">Tetraselmis sp. GSL018</name>
    <dbReference type="NCBI Taxonomy" id="582737"/>
    <lineage>
        <taxon>Eukaryota</taxon>
        <taxon>Viridiplantae</taxon>
        <taxon>Chlorophyta</taxon>
        <taxon>core chlorophytes</taxon>
        <taxon>Chlorodendrophyceae</taxon>
        <taxon>Chlorodendrales</taxon>
        <taxon>Chlorodendraceae</taxon>
        <taxon>Tetraselmis</taxon>
    </lineage>
</organism>
<feature type="non-terminal residue" evidence="5">
    <location>
        <position position="223"/>
    </location>
</feature>
<feature type="domain" description="USP" evidence="4">
    <location>
        <begin position="71"/>
        <end position="223"/>
    </location>
</feature>
<dbReference type="PROSITE" id="PS50235">
    <property type="entry name" value="USP_3"/>
    <property type="match status" value="1"/>
</dbReference>
<keyword evidence="3" id="KW-0472">Membrane</keyword>
<evidence type="ECO:0000259" key="4">
    <source>
        <dbReference type="PROSITE" id="PS50235"/>
    </source>
</evidence>
<evidence type="ECO:0000313" key="5">
    <source>
        <dbReference type="EMBL" id="JAC74540.1"/>
    </source>
</evidence>
<comment type="similarity">
    <text evidence="1">Belongs to the peptidase C19 family.</text>
</comment>
<dbReference type="EMBL" id="GBEZ01011228">
    <property type="protein sequence ID" value="JAC74540.1"/>
    <property type="molecule type" value="Transcribed_RNA"/>
</dbReference>
<name>A0A061RV10_9CHLO</name>
<dbReference type="InterPro" id="IPR001394">
    <property type="entry name" value="Peptidase_C19_UCH"/>
</dbReference>
<dbReference type="AlphaFoldDB" id="A0A061RV10"/>
<dbReference type="InterPro" id="IPR018200">
    <property type="entry name" value="USP_CS"/>
</dbReference>
<dbReference type="GO" id="GO:0004843">
    <property type="term" value="F:cysteine-type deubiquitinase activity"/>
    <property type="evidence" value="ECO:0007669"/>
    <property type="project" value="InterPro"/>
</dbReference>
<feature type="transmembrane region" description="Helical" evidence="3">
    <location>
        <begin position="21"/>
        <end position="45"/>
    </location>
</feature>
<dbReference type="PANTHER" id="PTHR21646:SF98">
    <property type="entry name" value="UBIQUITIN CARBOXYL-TERMINAL HYDROLASE"/>
    <property type="match status" value="1"/>
</dbReference>
<dbReference type="Pfam" id="PF00443">
    <property type="entry name" value="UCH"/>
    <property type="match status" value="1"/>
</dbReference>
<dbReference type="Gene3D" id="3.90.70.10">
    <property type="entry name" value="Cysteine proteinases"/>
    <property type="match status" value="1"/>
</dbReference>
<keyword evidence="3" id="KW-0812">Transmembrane</keyword>
<proteinExistence type="inferred from homology"/>
<sequence>MYSSSYLSRRYGKVKAALALLADYCSFNYVVGTLGIGTVAAFLAFGATRKPFGGGASTCSSRGSRTEVYVAGLSNSGNLCFLNSILQAMSSCQALVSFLGEAVDRVGCVAGALSEVLAHLQPSPSASAAEHNLADGPRKAVLRWLSAPQLKTGGQQDAAEALELILSSVAEERVGSIAMQLEPLTRMGAVALEIGAGNASGESAAADEHSGSRSAVCVGLGDG</sequence>
<dbReference type="InterPro" id="IPR028889">
    <property type="entry name" value="USP"/>
</dbReference>
<accession>A0A061RV10</accession>
<dbReference type="SUPFAM" id="SSF54001">
    <property type="entry name" value="Cysteine proteinases"/>
    <property type="match status" value="1"/>
</dbReference>
<evidence type="ECO:0000256" key="1">
    <source>
        <dbReference type="ARBA" id="ARBA00009085"/>
    </source>
</evidence>
<dbReference type="PANTHER" id="PTHR21646">
    <property type="entry name" value="UBIQUITIN CARBOXYL-TERMINAL HYDROLASE"/>
    <property type="match status" value="1"/>
</dbReference>
<dbReference type="PROSITE" id="PS00972">
    <property type="entry name" value="USP_1"/>
    <property type="match status" value="1"/>
</dbReference>
<gene>
    <name evidence="5" type="ORF">TSPGSL018_25648</name>
</gene>
<dbReference type="InterPro" id="IPR050185">
    <property type="entry name" value="Ub_carboxyl-term_hydrolase"/>
</dbReference>
<evidence type="ECO:0000256" key="3">
    <source>
        <dbReference type="SAM" id="Phobius"/>
    </source>
</evidence>
<dbReference type="InterPro" id="IPR038765">
    <property type="entry name" value="Papain-like_cys_pep_sf"/>
</dbReference>